<organism evidence="5">
    <name type="scientific">freshwater metagenome</name>
    <dbReference type="NCBI Taxonomy" id="449393"/>
    <lineage>
        <taxon>unclassified sequences</taxon>
        <taxon>metagenomes</taxon>
        <taxon>ecological metagenomes</taxon>
    </lineage>
</organism>
<evidence type="ECO:0000256" key="2">
    <source>
        <dbReference type="ARBA" id="ARBA00022676"/>
    </source>
</evidence>
<evidence type="ECO:0000259" key="4">
    <source>
        <dbReference type="Pfam" id="PF00535"/>
    </source>
</evidence>
<evidence type="ECO:0000313" key="5">
    <source>
        <dbReference type="EMBL" id="CAB4639948.1"/>
    </source>
</evidence>
<gene>
    <name evidence="5" type="ORF">UFOPK2158_00496</name>
</gene>
<proteinExistence type="inferred from homology"/>
<dbReference type="SUPFAM" id="SSF53448">
    <property type="entry name" value="Nucleotide-diphospho-sugar transferases"/>
    <property type="match status" value="1"/>
</dbReference>
<feature type="domain" description="Glycosyltransferase 2-like" evidence="4">
    <location>
        <begin position="8"/>
        <end position="122"/>
    </location>
</feature>
<keyword evidence="2" id="KW-0328">Glycosyltransferase</keyword>
<dbReference type="InterPro" id="IPR001173">
    <property type="entry name" value="Glyco_trans_2-like"/>
</dbReference>
<evidence type="ECO:0000256" key="1">
    <source>
        <dbReference type="ARBA" id="ARBA00006739"/>
    </source>
</evidence>
<dbReference type="Gene3D" id="3.90.550.10">
    <property type="entry name" value="Spore Coat Polysaccharide Biosynthesis Protein SpsA, Chain A"/>
    <property type="match status" value="1"/>
</dbReference>
<keyword evidence="3" id="KW-0808">Transferase</keyword>
<dbReference type="InterPro" id="IPR029044">
    <property type="entry name" value="Nucleotide-diphossugar_trans"/>
</dbReference>
<sequence length="325" mass="35700">MDKAPLVSVVICTYNGEKYLRAQLETILQQTRVPSEIILSDDGSSDGTLALARTVLGGRSDLSVVVTTRDAPLGPAGNFSSAFGLATSPLIALADQDDLWHPKKLERLGQVLEQDETALLVHSDAALVNESGQRMDSLSHALAMTRSERRALCSGGALEALLRRNLVTGATTMIRSDLLRDALPVPEGWVHDEWLALVAALHHGVRFVEEELIDYRQHGANQIGATRLNAAEAGERLREGRSSFFARKAARNRALSNLVALAPAWLQPGDKDALIGKCEHDEWRSRLPRTHLPRVLPVLSRWFSGHYSRYARGLVDVLRDLVLSD</sequence>
<dbReference type="CDD" id="cd04196">
    <property type="entry name" value="GT_2_like_d"/>
    <property type="match status" value="1"/>
</dbReference>
<name>A0A6J6JU37_9ZZZZ</name>
<dbReference type="AlphaFoldDB" id="A0A6J6JU37"/>
<dbReference type="EMBL" id="CAEZVY010000039">
    <property type="protein sequence ID" value="CAB4639948.1"/>
    <property type="molecule type" value="Genomic_DNA"/>
</dbReference>
<dbReference type="PANTHER" id="PTHR43685:SF5">
    <property type="entry name" value="GLYCOSYLTRANSFERASE EPSE-RELATED"/>
    <property type="match status" value="1"/>
</dbReference>
<dbReference type="InterPro" id="IPR050834">
    <property type="entry name" value="Glycosyltransf_2"/>
</dbReference>
<evidence type="ECO:0000256" key="3">
    <source>
        <dbReference type="ARBA" id="ARBA00022679"/>
    </source>
</evidence>
<dbReference type="Pfam" id="PF00535">
    <property type="entry name" value="Glycos_transf_2"/>
    <property type="match status" value="1"/>
</dbReference>
<protein>
    <submittedName>
        <fullName evidence="5">Unannotated protein</fullName>
    </submittedName>
</protein>
<dbReference type="GO" id="GO:0016757">
    <property type="term" value="F:glycosyltransferase activity"/>
    <property type="evidence" value="ECO:0007669"/>
    <property type="project" value="UniProtKB-KW"/>
</dbReference>
<accession>A0A6J6JU37</accession>
<dbReference type="PANTHER" id="PTHR43685">
    <property type="entry name" value="GLYCOSYLTRANSFERASE"/>
    <property type="match status" value="1"/>
</dbReference>
<comment type="similarity">
    <text evidence="1">Belongs to the glycosyltransferase 2 family.</text>
</comment>
<reference evidence="5" key="1">
    <citation type="submission" date="2020-05" db="EMBL/GenBank/DDBJ databases">
        <authorList>
            <person name="Chiriac C."/>
            <person name="Salcher M."/>
            <person name="Ghai R."/>
            <person name="Kavagutti S V."/>
        </authorList>
    </citation>
    <scope>NUCLEOTIDE SEQUENCE</scope>
</reference>